<organism evidence="2 3">
    <name type="scientific">Kaistia hirudinis</name>
    <dbReference type="NCBI Taxonomy" id="1293440"/>
    <lineage>
        <taxon>Bacteria</taxon>
        <taxon>Pseudomonadati</taxon>
        <taxon>Pseudomonadota</taxon>
        <taxon>Alphaproteobacteria</taxon>
        <taxon>Hyphomicrobiales</taxon>
        <taxon>Kaistiaceae</taxon>
        <taxon>Kaistia</taxon>
    </lineage>
</organism>
<gene>
    <name evidence="2" type="ORF">GGR25_003460</name>
</gene>
<feature type="region of interest" description="Disordered" evidence="1">
    <location>
        <begin position="52"/>
        <end position="75"/>
    </location>
</feature>
<sequence length="254" mass="27836">MNRVHRICSSSSCSGKRWAGGNTLPALAAGFRVKRSRGAACCPRAGGAPANWIDEVPEPPVRGSRRPAPTRSATGTDGPWVFRCWVTRRQVPRPEPPLRNARTPAAGPRVRTRRIGVPAAHWGEARDPSPPRPAEPHPQTERPVRPLRWAGMSGVCARRDGAGIDYFGGRAECRQNVRKQKLPSARPNVRYGPAGGPAALEREKHDSRRSITCEPWSSVSCIWLASSRDSSNRAGPIRIPMAYSFPKAKSFERS</sequence>
<dbReference type="AlphaFoldDB" id="A0A840ARW6"/>
<reference evidence="2 3" key="1">
    <citation type="submission" date="2020-08" db="EMBL/GenBank/DDBJ databases">
        <title>Genomic Encyclopedia of Type Strains, Phase IV (KMG-IV): sequencing the most valuable type-strain genomes for metagenomic binning, comparative biology and taxonomic classification.</title>
        <authorList>
            <person name="Goeker M."/>
        </authorList>
    </citation>
    <scope>NUCLEOTIDE SEQUENCE [LARGE SCALE GENOMIC DNA]</scope>
    <source>
        <strain evidence="2 3">DSM 25966</strain>
    </source>
</reference>
<accession>A0A840ARW6</accession>
<proteinExistence type="predicted"/>
<evidence type="ECO:0000313" key="2">
    <source>
        <dbReference type="EMBL" id="MBB3932402.1"/>
    </source>
</evidence>
<keyword evidence="3" id="KW-1185">Reference proteome</keyword>
<comment type="caution">
    <text evidence="2">The sequence shown here is derived from an EMBL/GenBank/DDBJ whole genome shotgun (WGS) entry which is preliminary data.</text>
</comment>
<protein>
    <submittedName>
        <fullName evidence="2">Uncharacterized protein</fullName>
    </submittedName>
</protein>
<feature type="region of interest" description="Disordered" evidence="1">
    <location>
        <begin position="181"/>
        <end position="208"/>
    </location>
</feature>
<name>A0A840ARW6_9HYPH</name>
<dbReference type="Proteomes" id="UP000553963">
    <property type="component" value="Unassembled WGS sequence"/>
</dbReference>
<feature type="compositionally biased region" description="Basic and acidic residues" evidence="1">
    <location>
        <begin position="123"/>
        <end position="143"/>
    </location>
</feature>
<feature type="region of interest" description="Disordered" evidence="1">
    <location>
        <begin position="119"/>
        <end position="143"/>
    </location>
</feature>
<evidence type="ECO:0000256" key="1">
    <source>
        <dbReference type="SAM" id="MobiDB-lite"/>
    </source>
</evidence>
<evidence type="ECO:0000313" key="3">
    <source>
        <dbReference type="Proteomes" id="UP000553963"/>
    </source>
</evidence>
<dbReference type="EMBL" id="JACIDS010000004">
    <property type="protein sequence ID" value="MBB3932402.1"/>
    <property type="molecule type" value="Genomic_DNA"/>
</dbReference>